<evidence type="ECO:0000313" key="3">
    <source>
        <dbReference type="Proteomes" id="UP000037035"/>
    </source>
</evidence>
<dbReference type="VEuPathDB" id="FungiDB:VP01_223g2"/>
<feature type="compositionally biased region" description="Low complexity" evidence="1">
    <location>
        <begin position="56"/>
        <end position="71"/>
    </location>
</feature>
<comment type="caution">
    <text evidence="2">The sequence shown here is derived from an EMBL/GenBank/DDBJ whole genome shotgun (WGS) entry which is preliminary data.</text>
</comment>
<feature type="region of interest" description="Disordered" evidence="1">
    <location>
        <begin position="37"/>
        <end position="71"/>
    </location>
</feature>
<dbReference type="Proteomes" id="UP000037035">
    <property type="component" value="Unassembled WGS sequence"/>
</dbReference>
<organism evidence="2 3">
    <name type="scientific">Puccinia sorghi</name>
    <dbReference type="NCBI Taxonomy" id="27349"/>
    <lineage>
        <taxon>Eukaryota</taxon>
        <taxon>Fungi</taxon>
        <taxon>Dikarya</taxon>
        <taxon>Basidiomycota</taxon>
        <taxon>Pucciniomycotina</taxon>
        <taxon>Pucciniomycetes</taxon>
        <taxon>Pucciniales</taxon>
        <taxon>Pucciniaceae</taxon>
        <taxon>Puccinia</taxon>
    </lineage>
</organism>
<sequence length="71" mass="8044">MIKTKQIEQITNNQMGIWVCALLSGKNGDINMDHPPKTKGFKWKKQQDNCSNNQGLLNKNLNSTKSNINNN</sequence>
<evidence type="ECO:0000256" key="1">
    <source>
        <dbReference type="SAM" id="MobiDB-lite"/>
    </source>
</evidence>
<dbReference type="AlphaFoldDB" id="A0A0L6V8R4"/>
<evidence type="ECO:0000313" key="2">
    <source>
        <dbReference type="EMBL" id="KNZ57104.1"/>
    </source>
</evidence>
<dbReference type="EMBL" id="LAVV01007103">
    <property type="protein sequence ID" value="KNZ57104.1"/>
    <property type="molecule type" value="Genomic_DNA"/>
</dbReference>
<proteinExistence type="predicted"/>
<accession>A0A0L6V8R4</accession>
<protein>
    <submittedName>
        <fullName evidence="2">Uncharacterized protein</fullName>
    </submittedName>
</protein>
<reference evidence="2 3" key="1">
    <citation type="submission" date="2015-08" db="EMBL/GenBank/DDBJ databases">
        <title>Next Generation Sequencing and Analysis of the Genome of Puccinia sorghi L Schw, the Causal Agent of Maize Common Rust.</title>
        <authorList>
            <person name="Rochi L."/>
            <person name="Burguener G."/>
            <person name="Darino M."/>
            <person name="Turjanski A."/>
            <person name="Kreff E."/>
            <person name="Dieguez M.J."/>
            <person name="Sacco F."/>
        </authorList>
    </citation>
    <scope>NUCLEOTIDE SEQUENCE [LARGE SCALE GENOMIC DNA]</scope>
    <source>
        <strain evidence="2 3">RO10H11247</strain>
    </source>
</reference>
<gene>
    <name evidence="2" type="ORF">VP01_223g2</name>
</gene>
<name>A0A0L6V8R4_9BASI</name>
<keyword evidence="3" id="KW-1185">Reference proteome</keyword>